<reference evidence="2" key="2">
    <citation type="submission" date="2020-09" db="EMBL/GenBank/DDBJ databases">
        <authorList>
            <person name="Sun Q."/>
            <person name="Ohkuma M."/>
        </authorList>
    </citation>
    <scope>NUCLEOTIDE SEQUENCE</scope>
    <source>
        <strain evidence="2">JCM 4369</strain>
    </source>
</reference>
<feature type="region of interest" description="Disordered" evidence="1">
    <location>
        <begin position="27"/>
        <end position="58"/>
    </location>
</feature>
<evidence type="ECO:0000313" key="2">
    <source>
        <dbReference type="EMBL" id="GGU73266.1"/>
    </source>
</evidence>
<dbReference type="EMBL" id="BMTD01000001">
    <property type="protein sequence ID" value="GGU73266.1"/>
    <property type="molecule type" value="Genomic_DNA"/>
</dbReference>
<comment type="caution">
    <text evidence="2">The sequence shown here is derived from an EMBL/GenBank/DDBJ whole genome shotgun (WGS) entry which is preliminary data.</text>
</comment>
<protein>
    <submittedName>
        <fullName evidence="2">Uncharacterized protein</fullName>
    </submittedName>
</protein>
<evidence type="ECO:0000256" key="1">
    <source>
        <dbReference type="SAM" id="MobiDB-lite"/>
    </source>
</evidence>
<name>A0A918M7L7_9ACTN</name>
<dbReference type="Proteomes" id="UP000618795">
    <property type="component" value="Unassembled WGS sequence"/>
</dbReference>
<gene>
    <name evidence="2" type="ORF">GCM10010260_01150</name>
</gene>
<dbReference type="AlphaFoldDB" id="A0A918M7L7"/>
<sequence>MTGTSETDDDSLPVRRLCLHPGTARLVGLTPEHSKGSAKGAGDLTGPLRTAEKTGGPA</sequence>
<organism evidence="2 3">
    <name type="scientific">Streptomyces filipinensis</name>
    <dbReference type="NCBI Taxonomy" id="66887"/>
    <lineage>
        <taxon>Bacteria</taxon>
        <taxon>Bacillati</taxon>
        <taxon>Actinomycetota</taxon>
        <taxon>Actinomycetes</taxon>
        <taxon>Kitasatosporales</taxon>
        <taxon>Streptomycetaceae</taxon>
        <taxon>Streptomyces</taxon>
    </lineage>
</organism>
<accession>A0A918M7L7</accession>
<proteinExistence type="predicted"/>
<keyword evidence="3" id="KW-1185">Reference proteome</keyword>
<evidence type="ECO:0000313" key="3">
    <source>
        <dbReference type="Proteomes" id="UP000618795"/>
    </source>
</evidence>
<reference evidence="2" key="1">
    <citation type="journal article" date="2014" name="Int. J. Syst. Evol. Microbiol.">
        <title>Complete genome sequence of Corynebacterium casei LMG S-19264T (=DSM 44701T), isolated from a smear-ripened cheese.</title>
        <authorList>
            <consortium name="US DOE Joint Genome Institute (JGI-PGF)"/>
            <person name="Walter F."/>
            <person name="Albersmeier A."/>
            <person name="Kalinowski J."/>
            <person name="Ruckert C."/>
        </authorList>
    </citation>
    <scope>NUCLEOTIDE SEQUENCE</scope>
    <source>
        <strain evidence="2">JCM 4369</strain>
    </source>
</reference>